<organism evidence="1 2">
    <name type="scientific">Necator americanus</name>
    <name type="common">Human hookworm</name>
    <dbReference type="NCBI Taxonomy" id="51031"/>
    <lineage>
        <taxon>Eukaryota</taxon>
        <taxon>Metazoa</taxon>
        <taxon>Ecdysozoa</taxon>
        <taxon>Nematoda</taxon>
        <taxon>Chromadorea</taxon>
        <taxon>Rhabditida</taxon>
        <taxon>Rhabditina</taxon>
        <taxon>Rhabditomorpha</taxon>
        <taxon>Strongyloidea</taxon>
        <taxon>Ancylostomatidae</taxon>
        <taxon>Bunostominae</taxon>
        <taxon>Necator</taxon>
    </lineage>
</organism>
<proteinExistence type="predicted"/>
<dbReference type="Proteomes" id="UP001303046">
    <property type="component" value="Unassembled WGS sequence"/>
</dbReference>
<evidence type="ECO:0000313" key="2">
    <source>
        <dbReference type="Proteomes" id="UP001303046"/>
    </source>
</evidence>
<evidence type="ECO:0000313" key="1">
    <source>
        <dbReference type="EMBL" id="KAK6735944.1"/>
    </source>
</evidence>
<sequence length="94" mass="9826">MTLPGGGVGGWLSAALKGDVTVGADFCGDASQAPGRSYWGEIGHCGRGHNSHPLPRSHLRGRGPSLVAYAAHGPGSRYFQHQFFVPFLPLEAAV</sequence>
<keyword evidence="2" id="KW-1185">Reference proteome</keyword>
<accession>A0ABR1CD04</accession>
<comment type="caution">
    <text evidence="1">The sequence shown here is derived from an EMBL/GenBank/DDBJ whole genome shotgun (WGS) entry which is preliminary data.</text>
</comment>
<gene>
    <name evidence="1" type="primary">Necator_chrII.g6708</name>
    <name evidence="1" type="ORF">RB195_018915</name>
</gene>
<protein>
    <submittedName>
        <fullName evidence="1">Uncharacterized protein</fullName>
    </submittedName>
</protein>
<reference evidence="1 2" key="1">
    <citation type="submission" date="2023-08" db="EMBL/GenBank/DDBJ databases">
        <title>A Necator americanus chromosomal reference genome.</title>
        <authorList>
            <person name="Ilik V."/>
            <person name="Petrzelkova K.J."/>
            <person name="Pardy F."/>
            <person name="Fuh T."/>
            <person name="Niatou-Singa F.S."/>
            <person name="Gouil Q."/>
            <person name="Baker L."/>
            <person name="Ritchie M.E."/>
            <person name="Jex A.R."/>
            <person name="Gazzola D."/>
            <person name="Li H."/>
            <person name="Toshio Fujiwara R."/>
            <person name="Zhan B."/>
            <person name="Aroian R.V."/>
            <person name="Pafco B."/>
            <person name="Schwarz E.M."/>
        </authorList>
    </citation>
    <scope>NUCLEOTIDE SEQUENCE [LARGE SCALE GENOMIC DNA]</scope>
    <source>
        <strain evidence="1 2">Aroian</strain>
        <tissue evidence="1">Whole animal</tissue>
    </source>
</reference>
<name>A0ABR1CD04_NECAM</name>
<dbReference type="EMBL" id="JAVFWL010000002">
    <property type="protein sequence ID" value="KAK6735944.1"/>
    <property type="molecule type" value="Genomic_DNA"/>
</dbReference>